<dbReference type="Proteomes" id="UP000800094">
    <property type="component" value="Unassembled WGS sequence"/>
</dbReference>
<name>A0A6A6I658_9PLEO</name>
<sequence>MGSHKFAACLIFYHLTQSVWTSPQETFAPTPTVEAQAIKLQELGIQNLDNVDWKKFWKHVPARLPDFEVLCGFGEGDPKKVPRTVAQENVKTFCGDKKGKGVTIGHPLDGLFDFDDNNTLNITFRQSPDCGEFNDLVLDEGDCVANLNGPIDECDENSSDIPGGTAKDGCFIYILHPQNKPAPTQEPRPSPTPSPTPEPPQGDPKSLQIIYETFISTGAEEWQAWTFFEGEQGTAVDPCAENHIKQDKTAPGATGYDTPFIQGEWNLRFAGYAEDCIFQGIGRRGENGDVGWLHCPERRAIMCLEDPKRGGGKDAWKNCEKGEWSDDRIPMAYCDWS</sequence>
<protein>
    <submittedName>
        <fullName evidence="3">Uncharacterized protein</fullName>
    </submittedName>
</protein>
<reference evidence="3" key="1">
    <citation type="journal article" date="2020" name="Stud. Mycol.">
        <title>101 Dothideomycetes genomes: a test case for predicting lifestyles and emergence of pathogens.</title>
        <authorList>
            <person name="Haridas S."/>
            <person name="Albert R."/>
            <person name="Binder M."/>
            <person name="Bloem J."/>
            <person name="Labutti K."/>
            <person name="Salamov A."/>
            <person name="Andreopoulos B."/>
            <person name="Baker S."/>
            <person name="Barry K."/>
            <person name="Bills G."/>
            <person name="Bluhm B."/>
            <person name="Cannon C."/>
            <person name="Castanera R."/>
            <person name="Culley D."/>
            <person name="Daum C."/>
            <person name="Ezra D."/>
            <person name="Gonzalez J."/>
            <person name="Henrissat B."/>
            <person name="Kuo A."/>
            <person name="Liang C."/>
            <person name="Lipzen A."/>
            <person name="Lutzoni F."/>
            <person name="Magnuson J."/>
            <person name="Mondo S."/>
            <person name="Nolan M."/>
            <person name="Ohm R."/>
            <person name="Pangilinan J."/>
            <person name="Park H.-J."/>
            <person name="Ramirez L."/>
            <person name="Alfaro M."/>
            <person name="Sun H."/>
            <person name="Tritt A."/>
            <person name="Yoshinaga Y."/>
            <person name="Zwiers L.-H."/>
            <person name="Turgeon B."/>
            <person name="Goodwin S."/>
            <person name="Spatafora J."/>
            <person name="Crous P."/>
            <person name="Grigoriev I."/>
        </authorList>
    </citation>
    <scope>NUCLEOTIDE SEQUENCE</scope>
    <source>
        <strain evidence="3">CBS 122368</strain>
    </source>
</reference>
<feature type="signal peptide" evidence="2">
    <location>
        <begin position="1"/>
        <end position="21"/>
    </location>
</feature>
<accession>A0A6A6I658</accession>
<feature type="region of interest" description="Disordered" evidence="1">
    <location>
        <begin position="178"/>
        <end position="205"/>
    </location>
</feature>
<proteinExistence type="predicted"/>
<feature type="chain" id="PRO_5025596509" evidence="2">
    <location>
        <begin position="22"/>
        <end position="337"/>
    </location>
</feature>
<keyword evidence="4" id="KW-1185">Reference proteome</keyword>
<dbReference type="OrthoDB" id="10497244at2759"/>
<feature type="compositionally biased region" description="Pro residues" evidence="1">
    <location>
        <begin position="184"/>
        <end position="202"/>
    </location>
</feature>
<evidence type="ECO:0000256" key="1">
    <source>
        <dbReference type="SAM" id="MobiDB-lite"/>
    </source>
</evidence>
<dbReference type="GeneID" id="54580330"/>
<evidence type="ECO:0000313" key="4">
    <source>
        <dbReference type="Proteomes" id="UP000800094"/>
    </source>
</evidence>
<dbReference type="AlphaFoldDB" id="A0A6A6I658"/>
<dbReference type="RefSeq" id="XP_033680800.1">
    <property type="nucleotide sequence ID" value="XM_033827000.1"/>
</dbReference>
<dbReference type="EMBL" id="ML987199">
    <property type="protein sequence ID" value="KAF2245796.1"/>
    <property type="molecule type" value="Genomic_DNA"/>
</dbReference>
<evidence type="ECO:0000256" key="2">
    <source>
        <dbReference type="SAM" id="SignalP"/>
    </source>
</evidence>
<organism evidence="3 4">
    <name type="scientific">Trematosphaeria pertusa</name>
    <dbReference type="NCBI Taxonomy" id="390896"/>
    <lineage>
        <taxon>Eukaryota</taxon>
        <taxon>Fungi</taxon>
        <taxon>Dikarya</taxon>
        <taxon>Ascomycota</taxon>
        <taxon>Pezizomycotina</taxon>
        <taxon>Dothideomycetes</taxon>
        <taxon>Pleosporomycetidae</taxon>
        <taxon>Pleosporales</taxon>
        <taxon>Massarineae</taxon>
        <taxon>Trematosphaeriaceae</taxon>
        <taxon>Trematosphaeria</taxon>
    </lineage>
</organism>
<gene>
    <name evidence="3" type="ORF">BU26DRAFT_507488</name>
</gene>
<evidence type="ECO:0000313" key="3">
    <source>
        <dbReference type="EMBL" id="KAF2245796.1"/>
    </source>
</evidence>
<keyword evidence="2" id="KW-0732">Signal</keyword>